<dbReference type="GO" id="GO:0097550">
    <property type="term" value="C:transcription preinitiation complex"/>
    <property type="evidence" value="ECO:0007669"/>
    <property type="project" value="TreeGrafter"/>
</dbReference>
<evidence type="ECO:0000313" key="13">
    <source>
        <dbReference type="EMBL" id="GGL37612.1"/>
    </source>
</evidence>
<feature type="region of interest" description="Disordered" evidence="11">
    <location>
        <begin position="1"/>
        <end position="23"/>
    </location>
</feature>
<dbReference type="PRINTS" id="PR00685">
    <property type="entry name" value="TIFACTORIIB"/>
</dbReference>
<keyword evidence="4 9" id="KW-0677">Repeat</keyword>
<evidence type="ECO:0000256" key="11">
    <source>
        <dbReference type="SAM" id="MobiDB-lite"/>
    </source>
</evidence>
<evidence type="ECO:0000259" key="12">
    <source>
        <dbReference type="PROSITE" id="PS51134"/>
    </source>
</evidence>
<evidence type="ECO:0000256" key="3">
    <source>
        <dbReference type="ARBA" id="ARBA00022723"/>
    </source>
</evidence>
<organism evidence="13 14">
    <name type="scientific">Halarchaeum grantii</name>
    <dbReference type="NCBI Taxonomy" id="1193105"/>
    <lineage>
        <taxon>Archaea</taxon>
        <taxon>Methanobacteriati</taxon>
        <taxon>Methanobacteriota</taxon>
        <taxon>Stenosarchaea group</taxon>
        <taxon>Halobacteria</taxon>
        <taxon>Halobacteriales</taxon>
        <taxon>Halobacteriaceae</taxon>
    </lineage>
</organism>
<dbReference type="PANTHER" id="PTHR11618:SF13">
    <property type="entry name" value="TRANSCRIPTION INITIATION FACTOR IIB"/>
    <property type="match status" value="1"/>
</dbReference>
<dbReference type="Proteomes" id="UP000628840">
    <property type="component" value="Unassembled WGS sequence"/>
</dbReference>
<feature type="repeat" description="1" evidence="9">
    <location>
        <begin position="136"/>
        <end position="219"/>
    </location>
</feature>
<feature type="compositionally biased region" description="Basic and acidic residues" evidence="11">
    <location>
        <begin position="9"/>
        <end position="23"/>
    </location>
</feature>
<evidence type="ECO:0000256" key="1">
    <source>
        <dbReference type="ARBA" id="ARBA00010857"/>
    </source>
</evidence>
<keyword evidence="14" id="KW-1185">Reference proteome</keyword>
<dbReference type="GO" id="GO:0017025">
    <property type="term" value="F:TBP-class protein binding"/>
    <property type="evidence" value="ECO:0007669"/>
    <property type="project" value="InterPro"/>
</dbReference>
<keyword evidence="5 10" id="KW-0863">Zinc-finger</keyword>
<dbReference type="GO" id="GO:0008270">
    <property type="term" value="F:zinc ion binding"/>
    <property type="evidence" value="ECO:0007669"/>
    <property type="project" value="UniProtKB-UniRule"/>
</dbReference>
<evidence type="ECO:0000256" key="10">
    <source>
        <dbReference type="PROSITE-ProRule" id="PRU00469"/>
    </source>
</evidence>
<dbReference type="EMBL" id="BMPF01000003">
    <property type="protein sequence ID" value="GGL37612.1"/>
    <property type="molecule type" value="Genomic_DNA"/>
</dbReference>
<protein>
    <recommendedName>
        <fullName evidence="2 9">Transcription initiation factor IIB</fullName>
        <shortName evidence="9">TFIIB</shortName>
    </recommendedName>
</protein>
<evidence type="ECO:0000256" key="6">
    <source>
        <dbReference type="ARBA" id="ARBA00022833"/>
    </source>
</evidence>
<comment type="similarity">
    <text evidence="1 9">Belongs to the TFIIB family.</text>
</comment>
<dbReference type="Pfam" id="PF00382">
    <property type="entry name" value="TFIIB"/>
    <property type="match status" value="2"/>
</dbReference>
<keyword evidence="7 9" id="KW-0805">Transcription regulation</keyword>
<dbReference type="GO" id="GO:0003700">
    <property type="term" value="F:DNA-binding transcription factor activity"/>
    <property type="evidence" value="ECO:0007669"/>
    <property type="project" value="UniProtKB-UniRule"/>
</dbReference>
<dbReference type="InterPro" id="IPR036915">
    <property type="entry name" value="Cyclin-like_sf"/>
</dbReference>
<dbReference type="SUPFAM" id="SSF57783">
    <property type="entry name" value="Zinc beta-ribbon"/>
    <property type="match status" value="1"/>
</dbReference>
<dbReference type="SMART" id="SM00385">
    <property type="entry name" value="CYCLIN"/>
    <property type="match status" value="2"/>
</dbReference>
<keyword evidence="3 9" id="KW-0479">Metal-binding</keyword>
<feature type="repeat" description="2" evidence="9">
    <location>
        <begin position="230"/>
        <end position="311"/>
    </location>
</feature>
<dbReference type="GO" id="GO:0070897">
    <property type="term" value="P:transcription preinitiation complex assembly"/>
    <property type="evidence" value="ECO:0007669"/>
    <property type="project" value="InterPro"/>
</dbReference>
<dbReference type="PROSITE" id="PS51134">
    <property type="entry name" value="ZF_TFIIB"/>
    <property type="match status" value="1"/>
</dbReference>
<evidence type="ECO:0000256" key="7">
    <source>
        <dbReference type="ARBA" id="ARBA00023015"/>
    </source>
</evidence>
<feature type="binding site" evidence="9">
    <location>
        <position position="25"/>
    </location>
    <ligand>
        <name>Zn(2+)</name>
        <dbReference type="ChEBI" id="CHEBI:29105"/>
    </ligand>
</feature>
<keyword evidence="8 9" id="KW-0804">Transcription</keyword>
<comment type="caution">
    <text evidence="13">The sequence shown here is derived from an EMBL/GenBank/DDBJ whole genome shotgun (WGS) entry which is preliminary data.</text>
</comment>
<dbReference type="PANTHER" id="PTHR11618">
    <property type="entry name" value="TRANSCRIPTION INITIATION FACTOR IIB-RELATED"/>
    <property type="match status" value="1"/>
</dbReference>
<dbReference type="PROSITE" id="PS00782">
    <property type="entry name" value="TFIIB"/>
    <property type="match status" value="2"/>
</dbReference>
<name>A0A830FBG0_9EURY</name>
<reference evidence="13 14" key="1">
    <citation type="journal article" date="2019" name="Int. J. Syst. Evol. Microbiol.">
        <title>The Global Catalogue of Microorganisms (GCM) 10K type strain sequencing project: providing services to taxonomists for standard genome sequencing and annotation.</title>
        <authorList>
            <consortium name="The Broad Institute Genomics Platform"/>
            <consortium name="The Broad Institute Genome Sequencing Center for Infectious Disease"/>
            <person name="Wu L."/>
            <person name="Ma J."/>
        </authorList>
    </citation>
    <scope>NUCLEOTIDE SEQUENCE [LARGE SCALE GENOMIC DNA]</scope>
    <source>
        <strain evidence="13 14">JCM 19585</strain>
    </source>
</reference>
<evidence type="ECO:0000256" key="4">
    <source>
        <dbReference type="ARBA" id="ARBA00022737"/>
    </source>
</evidence>
<dbReference type="Pfam" id="PF08271">
    <property type="entry name" value="Zn_Ribbon_TF"/>
    <property type="match status" value="1"/>
</dbReference>
<dbReference type="InterPro" id="IPR023486">
    <property type="entry name" value="TFIIB_CS"/>
</dbReference>
<evidence type="ECO:0000256" key="9">
    <source>
        <dbReference type="HAMAP-Rule" id="MF_00383"/>
    </source>
</evidence>
<dbReference type="InterPro" id="IPR023484">
    <property type="entry name" value="TFIIB_arc"/>
</dbReference>
<dbReference type="HAMAP" id="MF_00383">
    <property type="entry name" value="TF2B_arch"/>
    <property type="match status" value="1"/>
</dbReference>
<evidence type="ECO:0000256" key="5">
    <source>
        <dbReference type="ARBA" id="ARBA00022771"/>
    </source>
</evidence>
<dbReference type="InterPro" id="IPR013137">
    <property type="entry name" value="Znf_TFIIB"/>
</dbReference>
<dbReference type="InterPro" id="IPR013150">
    <property type="entry name" value="TFIIB_cyclin"/>
</dbReference>
<dbReference type="SUPFAM" id="SSF47954">
    <property type="entry name" value="Cyclin-like"/>
    <property type="match status" value="2"/>
</dbReference>
<feature type="binding site" evidence="9">
    <location>
        <position position="46"/>
    </location>
    <ligand>
        <name>Zn(2+)</name>
        <dbReference type="ChEBI" id="CHEBI:29105"/>
    </ligand>
</feature>
<dbReference type="InterPro" id="IPR013763">
    <property type="entry name" value="Cyclin-like_dom"/>
</dbReference>
<feature type="domain" description="TFIIB-type" evidence="12">
    <location>
        <begin position="21"/>
        <end position="51"/>
    </location>
</feature>
<dbReference type="RefSeq" id="WP_188883753.1">
    <property type="nucleotide sequence ID" value="NZ_BMPF01000003.1"/>
</dbReference>
<dbReference type="Gene3D" id="1.10.472.10">
    <property type="entry name" value="Cyclin-like"/>
    <property type="match status" value="1"/>
</dbReference>
<feature type="binding site" evidence="9">
    <location>
        <position position="43"/>
    </location>
    <ligand>
        <name>Zn(2+)</name>
        <dbReference type="ChEBI" id="CHEBI:29105"/>
    </ligand>
</feature>
<evidence type="ECO:0000313" key="14">
    <source>
        <dbReference type="Proteomes" id="UP000628840"/>
    </source>
</evidence>
<dbReference type="AlphaFoldDB" id="A0A830FBG0"/>
<proteinExistence type="inferred from homology"/>
<comment type="function">
    <text evidence="9">Stabilizes TBP binding to an archaeal box-A promoter. Also responsible for recruiting RNA polymerase II to the pre-initiation complex (DNA-TBP-TFIIB).</text>
</comment>
<sequence>MQATTTAVGRERETSDTTTERADVCPECGAGLERDAARGEVSCRECGLIVDEDVVDRGPEWRSFDDGDESRSRVGAPTTNLMHDKGLSSVIGWQDKDAYGQRLSGRKRRQLARLRKWDERFRARDDQERNLKQALGEVERMTSALGLPKSVGETAGVVYRRALDEDLLRGRSIESVATASVYAAARQAGVPRSLDEVATVSRVDRLRVQRAYRQVSRELGLEVPPTDPREYVERYASDLDLPSETVRVARDLLDTAIEANVHSGKSPTTMAGAAVYAAARLTNRSVTQEDVSEVANVARVTIRSRYKELLEVQEPAD</sequence>
<dbReference type="FunFam" id="1.10.472.170:FF:000001">
    <property type="entry name" value="Transcription initiation factor IIB"/>
    <property type="match status" value="1"/>
</dbReference>
<feature type="binding site" evidence="9">
    <location>
        <position position="28"/>
    </location>
    <ligand>
        <name>Zn(2+)</name>
        <dbReference type="ChEBI" id="CHEBI:29105"/>
    </ligand>
</feature>
<dbReference type="OrthoDB" id="7429at2157"/>
<evidence type="ECO:0000256" key="8">
    <source>
        <dbReference type="ARBA" id="ARBA00023163"/>
    </source>
</evidence>
<accession>A0A830FBG0</accession>
<keyword evidence="6 9" id="KW-0862">Zinc</keyword>
<gene>
    <name evidence="9" type="primary">tfb</name>
    <name evidence="13" type="ORF">GCM10009037_21520</name>
</gene>
<evidence type="ECO:0000256" key="2">
    <source>
        <dbReference type="ARBA" id="ARBA00013932"/>
    </source>
</evidence>
<dbReference type="InterPro" id="IPR000812">
    <property type="entry name" value="TFIIB"/>
</dbReference>
<dbReference type="Gene3D" id="1.10.472.170">
    <property type="match status" value="1"/>
</dbReference>